<evidence type="ECO:0000313" key="2">
    <source>
        <dbReference type="EMBL" id="GLK67040.1"/>
    </source>
</evidence>
<keyword evidence="3" id="KW-1185">Reference proteome</keyword>
<proteinExistence type="predicted"/>
<evidence type="ECO:0000256" key="1">
    <source>
        <dbReference type="SAM" id="Phobius"/>
    </source>
</evidence>
<feature type="transmembrane region" description="Helical" evidence="1">
    <location>
        <begin position="109"/>
        <end position="127"/>
    </location>
</feature>
<sequence>MPLDFQIAEDDLGGFTAPAREHLKKAVEQYAVDLIKEANRIEATRNSTDGTTEITQGMVNDAVSSQKQTFGSPKITIWPKILNAVSSALSFIVGMLYDPSSLTNQVNMLIFLGLAALTIIVTTISIMRGS</sequence>
<accession>A0A9W6J0I9</accession>
<evidence type="ECO:0000313" key="3">
    <source>
        <dbReference type="Proteomes" id="UP001143372"/>
    </source>
</evidence>
<keyword evidence="1" id="KW-0812">Transmembrane</keyword>
<reference evidence="2" key="1">
    <citation type="journal article" date="2014" name="Int. J. Syst. Evol. Microbiol.">
        <title>Complete genome sequence of Corynebacterium casei LMG S-19264T (=DSM 44701T), isolated from a smear-ripened cheese.</title>
        <authorList>
            <consortium name="US DOE Joint Genome Institute (JGI-PGF)"/>
            <person name="Walter F."/>
            <person name="Albersmeier A."/>
            <person name="Kalinowski J."/>
            <person name="Ruckert C."/>
        </authorList>
    </citation>
    <scope>NUCLEOTIDE SEQUENCE</scope>
    <source>
        <strain evidence="2">VKM B-2347</strain>
    </source>
</reference>
<protein>
    <submittedName>
        <fullName evidence="2">Uncharacterized protein</fullName>
    </submittedName>
</protein>
<reference evidence="2" key="2">
    <citation type="submission" date="2023-01" db="EMBL/GenBank/DDBJ databases">
        <authorList>
            <person name="Sun Q."/>
            <person name="Evtushenko L."/>
        </authorList>
    </citation>
    <scope>NUCLEOTIDE SEQUENCE</scope>
    <source>
        <strain evidence="2">VKM B-2347</strain>
    </source>
</reference>
<feature type="transmembrane region" description="Helical" evidence="1">
    <location>
        <begin position="77"/>
        <end position="97"/>
    </location>
</feature>
<gene>
    <name evidence="2" type="ORF">GCM10008179_06780</name>
</gene>
<keyword evidence="1" id="KW-1133">Transmembrane helix</keyword>
<dbReference type="Proteomes" id="UP001143372">
    <property type="component" value="Unassembled WGS sequence"/>
</dbReference>
<dbReference type="AlphaFoldDB" id="A0A9W6J0I9"/>
<dbReference type="EMBL" id="BSFI01000004">
    <property type="protein sequence ID" value="GLK67040.1"/>
    <property type="molecule type" value="Genomic_DNA"/>
</dbReference>
<keyword evidence="1" id="KW-0472">Membrane</keyword>
<comment type="caution">
    <text evidence="2">The sequence shown here is derived from an EMBL/GenBank/DDBJ whole genome shotgun (WGS) entry which is preliminary data.</text>
</comment>
<name>A0A9W6J0I9_9HYPH</name>
<organism evidence="2 3">
    <name type="scientific">Hansschlegelia plantiphila</name>
    <dbReference type="NCBI Taxonomy" id="374655"/>
    <lineage>
        <taxon>Bacteria</taxon>
        <taxon>Pseudomonadati</taxon>
        <taxon>Pseudomonadota</taxon>
        <taxon>Alphaproteobacteria</taxon>
        <taxon>Hyphomicrobiales</taxon>
        <taxon>Methylopilaceae</taxon>
        <taxon>Hansschlegelia</taxon>
    </lineage>
</organism>